<dbReference type="InterPro" id="IPR011439">
    <property type="entry name" value="DUF1542"/>
</dbReference>
<feature type="compositionally biased region" description="Basic and acidic residues" evidence="1">
    <location>
        <begin position="18"/>
        <end position="31"/>
    </location>
</feature>
<evidence type="ECO:0000256" key="1">
    <source>
        <dbReference type="SAM" id="MobiDB-lite"/>
    </source>
</evidence>
<evidence type="ECO:0000313" key="4">
    <source>
        <dbReference type="Proteomes" id="UP000509636"/>
    </source>
</evidence>
<name>A0A6N0I4N7_STAHO</name>
<gene>
    <name evidence="3" type="ORF">FOB69_11815</name>
</gene>
<evidence type="ECO:0000313" key="3">
    <source>
        <dbReference type="EMBL" id="QKQ29575.1"/>
    </source>
</evidence>
<protein>
    <submittedName>
        <fullName evidence="3">DUF1542 domain-containing protein</fullName>
    </submittedName>
</protein>
<sequence>MDEAATLRKNLIDQDNSTTKEEKDIAKQKIDDEVNKAKRNVDQSINNSNVDHAQINGISAINNINAVALKKTQAKNL</sequence>
<dbReference type="Pfam" id="PF07564">
    <property type="entry name" value="DUF1542"/>
    <property type="match status" value="1"/>
</dbReference>
<feature type="region of interest" description="Disordered" evidence="1">
    <location>
        <begin position="1"/>
        <end position="31"/>
    </location>
</feature>
<reference evidence="3 4" key="1">
    <citation type="submission" date="2019-09" db="EMBL/GenBank/DDBJ databases">
        <title>FDA dAtabase for Regulatory Grade micrObial Sequences (FDA-ARGOS): Supporting development and validation of Infectious Disease Dx tests.</title>
        <authorList>
            <person name="Sciortino C."/>
            <person name="Tallon L."/>
            <person name="Sadzewicz L."/>
            <person name="Vavikolanu K."/>
            <person name="Mehta A."/>
            <person name="Aluvathingal J."/>
            <person name="Nadendla S."/>
            <person name="Nandy P."/>
            <person name="Geyer C."/>
            <person name="Yan Y."/>
            <person name="Sichtig H."/>
        </authorList>
    </citation>
    <scope>NUCLEOTIDE SEQUENCE [LARGE SCALE GENOMIC DNA]</scope>
    <source>
        <strain evidence="3 4">FDAARGOS_661</strain>
    </source>
</reference>
<feature type="domain" description="DUF1542" evidence="2">
    <location>
        <begin position="2"/>
        <end position="67"/>
    </location>
</feature>
<accession>A0A6N0I4N7</accession>
<organism evidence="3 4">
    <name type="scientific">Staphylococcus hominis</name>
    <dbReference type="NCBI Taxonomy" id="1290"/>
    <lineage>
        <taxon>Bacteria</taxon>
        <taxon>Bacillati</taxon>
        <taxon>Bacillota</taxon>
        <taxon>Bacilli</taxon>
        <taxon>Bacillales</taxon>
        <taxon>Staphylococcaceae</taxon>
        <taxon>Staphylococcus</taxon>
    </lineage>
</organism>
<dbReference type="Proteomes" id="UP000509636">
    <property type="component" value="Chromosome"/>
</dbReference>
<evidence type="ECO:0000259" key="2">
    <source>
        <dbReference type="Pfam" id="PF07564"/>
    </source>
</evidence>
<proteinExistence type="predicted"/>
<dbReference type="AlphaFoldDB" id="A0A6N0I4N7"/>
<dbReference type="EMBL" id="CP054550">
    <property type="protein sequence ID" value="QKQ29575.1"/>
    <property type="molecule type" value="Genomic_DNA"/>
</dbReference>